<dbReference type="EMBL" id="QGKV02000759">
    <property type="protein sequence ID" value="KAF3568950.1"/>
    <property type="molecule type" value="Genomic_DNA"/>
</dbReference>
<gene>
    <name evidence="1" type="ORF">DY000_02016278</name>
</gene>
<name>A0ABQ7DCZ0_BRACR</name>
<comment type="caution">
    <text evidence="1">The sequence shown here is derived from an EMBL/GenBank/DDBJ whole genome shotgun (WGS) entry which is preliminary data.</text>
</comment>
<dbReference type="Proteomes" id="UP000266723">
    <property type="component" value="Unassembled WGS sequence"/>
</dbReference>
<proteinExistence type="predicted"/>
<evidence type="ECO:0000313" key="2">
    <source>
        <dbReference type="Proteomes" id="UP000266723"/>
    </source>
</evidence>
<evidence type="ECO:0000313" key="1">
    <source>
        <dbReference type="EMBL" id="KAF3568950.1"/>
    </source>
</evidence>
<organism evidence="1 2">
    <name type="scientific">Brassica cretica</name>
    <name type="common">Mustard</name>
    <dbReference type="NCBI Taxonomy" id="69181"/>
    <lineage>
        <taxon>Eukaryota</taxon>
        <taxon>Viridiplantae</taxon>
        <taxon>Streptophyta</taxon>
        <taxon>Embryophyta</taxon>
        <taxon>Tracheophyta</taxon>
        <taxon>Spermatophyta</taxon>
        <taxon>Magnoliopsida</taxon>
        <taxon>eudicotyledons</taxon>
        <taxon>Gunneridae</taxon>
        <taxon>Pentapetalae</taxon>
        <taxon>rosids</taxon>
        <taxon>malvids</taxon>
        <taxon>Brassicales</taxon>
        <taxon>Brassicaceae</taxon>
        <taxon>Brassiceae</taxon>
        <taxon>Brassica</taxon>
    </lineage>
</organism>
<sequence length="229" mass="25609">MDFRPGTRRLNALSSQNPEAGWTFVQGPGGWIDYHPGTRRLDGLSSWNPEAGWTFVQEPGGWLDFRPGTRRLDGLSSWNPEAGWTIVLEPEGWLDYLPGTRRLVELLSRNPMIVGFLEKCLPLSKPGSVFQCVVQLQLGRLKDGTICVRILGSNGTVELLKNPETLLGPRGVVGIRRSFLKLRGCPRPGCRILEPARKTLNPEVDNRFGIRRLSKDPEVVWEPGGSFRP</sequence>
<keyword evidence="2" id="KW-1185">Reference proteome</keyword>
<reference evidence="1 2" key="1">
    <citation type="journal article" date="2020" name="BMC Genomics">
        <title>Intraspecific diversification of the crop wild relative Brassica cretica Lam. using demographic model selection.</title>
        <authorList>
            <person name="Kioukis A."/>
            <person name="Michalopoulou V.A."/>
            <person name="Briers L."/>
            <person name="Pirintsos S."/>
            <person name="Studholme D.J."/>
            <person name="Pavlidis P."/>
            <person name="Sarris P.F."/>
        </authorList>
    </citation>
    <scope>NUCLEOTIDE SEQUENCE [LARGE SCALE GENOMIC DNA]</scope>
    <source>
        <strain evidence="2">cv. PFS-1207/04</strain>
    </source>
</reference>
<protein>
    <submittedName>
        <fullName evidence="1">Uncharacterized protein</fullName>
    </submittedName>
</protein>
<accession>A0ABQ7DCZ0</accession>